<evidence type="ECO:0000313" key="3">
    <source>
        <dbReference type="Proteomes" id="UP000011087"/>
    </source>
</evidence>
<sequence>MHRGAGASWEGTPLSHRCGQVFASAVGDALSKGLAGSDEYLVAADCIFGASLSLNTLGEKGASLASFRLSQRLLKDTALAKDSKHASDSNMQTCRDISSSKSSDPYMSCDTFRSFADLLHDALDGVNCRFHPQDVFEGAVVYVNALLLEDFFVNKHPFIRNRYILVTHCSDAGAPGAFDVYLDDPRIIAWFAQNPDLSHHQKLHPLPIGLANRQYPHGDIEAVSRVRRQYADGQKTVLKGKSFVTLASNLPYEEYLRDLARHRFVLCPAGNGLDTHRTWESLLMGSVPIVASSPMDSLFRFLPEARDRPEGFFDFAPLFADYWSAAFRNGAPEHAMGLSPQS</sequence>
<dbReference type="PANTHER" id="PTHR15576">
    <property type="entry name" value="RIBITOL-5-PHOSPHATE XYLOSYLTRANSFERASE 1"/>
    <property type="match status" value="1"/>
</dbReference>
<dbReference type="GO" id="GO:0035269">
    <property type="term" value="P:protein O-linked glycosylation via mannose"/>
    <property type="evidence" value="ECO:0007669"/>
    <property type="project" value="InterPro"/>
</dbReference>
<gene>
    <name evidence="1" type="ORF">GUITHDRAFT_110544</name>
</gene>
<dbReference type="EnsemblProtists" id="EKX43421">
    <property type="protein sequence ID" value="EKX43421"/>
    <property type="gene ID" value="GUITHDRAFT_110544"/>
</dbReference>
<reference evidence="2" key="3">
    <citation type="submission" date="2016-03" db="UniProtKB">
        <authorList>
            <consortium name="EnsemblProtists"/>
        </authorList>
    </citation>
    <scope>IDENTIFICATION</scope>
</reference>
<reference evidence="3" key="2">
    <citation type="submission" date="2012-11" db="EMBL/GenBank/DDBJ databases">
        <authorList>
            <person name="Kuo A."/>
            <person name="Curtis B.A."/>
            <person name="Tanifuji G."/>
            <person name="Burki F."/>
            <person name="Gruber A."/>
            <person name="Irimia M."/>
            <person name="Maruyama S."/>
            <person name="Arias M.C."/>
            <person name="Ball S.G."/>
            <person name="Gile G.H."/>
            <person name="Hirakawa Y."/>
            <person name="Hopkins J.F."/>
            <person name="Rensing S.A."/>
            <person name="Schmutz J."/>
            <person name="Symeonidi A."/>
            <person name="Elias M."/>
            <person name="Eveleigh R.J."/>
            <person name="Herman E.K."/>
            <person name="Klute M.J."/>
            <person name="Nakayama T."/>
            <person name="Obornik M."/>
            <person name="Reyes-Prieto A."/>
            <person name="Armbrust E.V."/>
            <person name="Aves S.J."/>
            <person name="Beiko R.G."/>
            <person name="Coutinho P."/>
            <person name="Dacks J.B."/>
            <person name="Durnford D.G."/>
            <person name="Fast N.M."/>
            <person name="Green B.R."/>
            <person name="Grisdale C."/>
            <person name="Hempe F."/>
            <person name="Henrissat B."/>
            <person name="Hoppner M.P."/>
            <person name="Ishida K.-I."/>
            <person name="Kim E."/>
            <person name="Koreny L."/>
            <person name="Kroth P.G."/>
            <person name="Liu Y."/>
            <person name="Malik S.-B."/>
            <person name="Maier U.G."/>
            <person name="McRose D."/>
            <person name="Mock T."/>
            <person name="Neilson J.A."/>
            <person name="Onodera N.T."/>
            <person name="Poole A.M."/>
            <person name="Pritham E.J."/>
            <person name="Richards T.A."/>
            <person name="Rocap G."/>
            <person name="Roy S.W."/>
            <person name="Sarai C."/>
            <person name="Schaack S."/>
            <person name="Shirato S."/>
            <person name="Slamovits C.H."/>
            <person name="Spencer D.F."/>
            <person name="Suzuki S."/>
            <person name="Worden A.Z."/>
            <person name="Zauner S."/>
            <person name="Barry K."/>
            <person name="Bell C."/>
            <person name="Bharti A.K."/>
            <person name="Crow J.A."/>
            <person name="Grimwood J."/>
            <person name="Kramer R."/>
            <person name="Lindquist E."/>
            <person name="Lucas S."/>
            <person name="Salamov A."/>
            <person name="McFadden G.I."/>
            <person name="Lane C.E."/>
            <person name="Keeling P.J."/>
            <person name="Gray M.W."/>
            <person name="Grigoriev I.V."/>
            <person name="Archibald J.M."/>
        </authorList>
    </citation>
    <scope>NUCLEOTIDE SEQUENCE</scope>
    <source>
        <strain evidence="3">CCMP2712</strain>
    </source>
</reference>
<evidence type="ECO:0000313" key="2">
    <source>
        <dbReference type="EnsemblProtists" id="EKX43421"/>
    </source>
</evidence>
<dbReference type="GO" id="GO:0005794">
    <property type="term" value="C:Golgi apparatus"/>
    <property type="evidence" value="ECO:0007669"/>
    <property type="project" value="TreeGrafter"/>
</dbReference>
<dbReference type="AlphaFoldDB" id="L1J4J4"/>
<evidence type="ECO:0008006" key="4">
    <source>
        <dbReference type="Google" id="ProtNLM"/>
    </source>
</evidence>
<dbReference type="HOGENOM" id="CLU_812475_0_0_1"/>
<name>L1J4J4_GUITC</name>
<dbReference type="KEGG" id="gtt:GUITHDRAFT_110544"/>
<dbReference type="EMBL" id="JH993010">
    <property type="protein sequence ID" value="EKX43421.1"/>
    <property type="molecule type" value="Genomic_DNA"/>
</dbReference>
<dbReference type="GO" id="GO:0120053">
    <property type="term" value="F:ribitol beta-1,4-xylosyltransferase activity"/>
    <property type="evidence" value="ECO:0007669"/>
    <property type="project" value="InterPro"/>
</dbReference>
<keyword evidence="3" id="KW-1185">Reference proteome</keyword>
<dbReference type="InterPro" id="IPR055286">
    <property type="entry name" value="RXYLT1-like"/>
</dbReference>
<dbReference type="eggNOG" id="ENOG502SX1J">
    <property type="taxonomic scope" value="Eukaryota"/>
</dbReference>
<organism evidence="1">
    <name type="scientific">Guillardia theta (strain CCMP2712)</name>
    <name type="common">Cryptophyte</name>
    <dbReference type="NCBI Taxonomy" id="905079"/>
    <lineage>
        <taxon>Eukaryota</taxon>
        <taxon>Cryptophyceae</taxon>
        <taxon>Pyrenomonadales</taxon>
        <taxon>Geminigeraceae</taxon>
        <taxon>Guillardia</taxon>
    </lineage>
</organism>
<dbReference type="RefSeq" id="XP_005830401.1">
    <property type="nucleotide sequence ID" value="XM_005830344.1"/>
</dbReference>
<dbReference type="Proteomes" id="UP000011087">
    <property type="component" value="Unassembled WGS sequence"/>
</dbReference>
<proteinExistence type="predicted"/>
<protein>
    <recommendedName>
        <fullName evidence="4">Exostosin GT47 domain-containing protein</fullName>
    </recommendedName>
</protein>
<dbReference type="PaxDb" id="55529-EKX43421"/>
<dbReference type="GeneID" id="17300153"/>
<evidence type="ECO:0000313" key="1">
    <source>
        <dbReference type="EMBL" id="EKX43421.1"/>
    </source>
</evidence>
<accession>L1J4J4</accession>
<dbReference type="OrthoDB" id="446027at2759"/>
<dbReference type="PANTHER" id="PTHR15576:SF1">
    <property type="entry name" value="RIBITOL-5-PHOSPHATE XYLOSYLTRANSFERASE 1"/>
    <property type="match status" value="1"/>
</dbReference>
<reference evidence="1 3" key="1">
    <citation type="journal article" date="2012" name="Nature">
        <title>Algal genomes reveal evolutionary mosaicism and the fate of nucleomorphs.</title>
        <authorList>
            <consortium name="DOE Joint Genome Institute"/>
            <person name="Curtis B.A."/>
            <person name="Tanifuji G."/>
            <person name="Burki F."/>
            <person name="Gruber A."/>
            <person name="Irimia M."/>
            <person name="Maruyama S."/>
            <person name="Arias M.C."/>
            <person name="Ball S.G."/>
            <person name="Gile G.H."/>
            <person name="Hirakawa Y."/>
            <person name="Hopkins J.F."/>
            <person name="Kuo A."/>
            <person name="Rensing S.A."/>
            <person name="Schmutz J."/>
            <person name="Symeonidi A."/>
            <person name="Elias M."/>
            <person name="Eveleigh R.J."/>
            <person name="Herman E.K."/>
            <person name="Klute M.J."/>
            <person name="Nakayama T."/>
            <person name="Obornik M."/>
            <person name="Reyes-Prieto A."/>
            <person name="Armbrust E.V."/>
            <person name="Aves S.J."/>
            <person name="Beiko R.G."/>
            <person name="Coutinho P."/>
            <person name="Dacks J.B."/>
            <person name="Durnford D.G."/>
            <person name="Fast N.M."/>
            <person name="Green B.R."/>
            <person name="Grisdale C.J."/>
            <person name="Hempel F."/>
            <person name="Henrissat B."/>
            <person name="Hoppner M.P."/>
            <person name="Ishida K."/>
            <person name="Kim E."/>
            <person name="Koreny L."/>
            <person name="Kroth P.G."/>
            <person name="Liu Y."/>
            <person name="Malik S.B."/>
            <person name="Maier U.G."/>
            <person name="McRose D."/>
            <person name="Mock T."/>
            <person name="Neilson J.A."/>
            <person name="Onodera N.T."/>
            <person name="Poole A.M."/>
            <person name="Pritham E.J."/>
            <person name="Richards T.A."/>
            <person name="Rocap G."/>
            <person name="Roy S.W."/>
            <person name="Sarai C."/>
            <person name="Schaack S."/>
            <person name="Shirato S."/>
            <person name="Slamovits C.H."/>
            <person name="Spencer D.F."/>
            <person name="Suzuki S."/>
            <person name="Worden A.Z."/>
            <person name="Zauner S."/>
            <person name="Barry K."/>
            <person name="Bell C."/>
            <person name="Bharti A.K."/>
            <person name="Crow J.A."/>
            <person name="Grimwood J."/>
            <person name="Kramer R."/>
            <person name="Lindquist E."/>
            <person name="Lucas S."/>
            <person name="Salamov A."/>
            <person name="McFadden G.I."/>
            <person name="Lane C.E."/>
            <person name="Keeling P.J."/>
            <person name="Gray M.W."/>
            <person name="Grigoriev I.V."/>
            <person name="Archibald J.M."/>
        </authorList>
    </citation>
    <scope>NUCLEOTIDE SEQUENCE</scope>
    <source>
        <strain evidence="1 3">CCMP2712</strain>
    </source>
</reference>